<evidence type="ECO:0000256" key="1">
    <source>
        <dbReference type="ARBA" id="ARBA00022806"/>
    </source>
</evidence>
<keyword evidence="1" id="KW-0067">ATP-binding</keyword>
<feature type="domain" description="Helicase ATP-binding" evidence="3">
    <location>
        <begin position="67"/>
        <end position="230"/>
    </location>
</feature>
<dbReference type="GO" id="GO:0032042">
    <property type="term" value="P:mitochondrial DNA metabolic process"/>
    <property type="evidence" value="ECO:0007669"/>
    <property type="project" value="TreeGrafter"/>
</dbReference>
<dbReference type="InterPro" id="IPR050742">
    <property type="entry name" value="Helicase_Restrict-Modif_Enz"/>
</dbReference>
<dbReference type="Proteomes" id="UP000696280">
    <property type="component" value="Unassembled WGS sequence"/>
</dbReference>
<dbReference type="GO" id="GO:0061749">
    <property type="term" value="F:forked DNA-dependent helicase activity"/>
    <property type="evidence" value="ECO:0007669"/>
    <property type="project" value="TreeGrafter"/>
</dbReference>
<gene>
    <name evidence="5" type="ORF">HYFRA_00002679</name>
</gene>
<dbReference type="CDD" id="cd18032">
    <property type="entry name" value="DEXHc_RE_I_III_res"/>
    <property type="match status" value="1"/>
</dbReference>
<dbReference type="InterPro" id="IPR027417">
    <property type="entry name" value="P-loop_NTPase"/>
</dbReference>
<evidence type="ECO:0000259" key="4">
    <source>
        <dbReference type="PROSITE" id="PS51194"/>
    </source>
</evidence>
<evidence type="ECO:0008006" key="7">
    <source>
        <dbReference type="Google" id="ProtNLM"/>
    </source>
</evidence>
<comment type="caution">
    <text evidence="5">The sequence shown here is derived from an EMBL/GenBank/DDBJ whole genome shotgun (WGS) entry which is preliminary data.</text>
</comment>
<keyword evidence="1" id="KW-0547">Nucleotide-binding</keyword>
<dbReference type="Gene3D" id="3.40.50.300">
    <property type="entry name" value="P-loop containing nucleotide triphosphate hydrolases"/>
    <property type="match status" value="2"/>
</dbReference>
<dbReference type="SMART" id="SM00487">
    <property type="entry name" value="DEXDc"/>
    <property type="match status" value="1"/>
</dbReference>
<dbReference type="InterPro" id="IPR014001">
    <property type="entry name" value="Helicase_ATP-bd"/>
</dbReference>
<evidence type="ECO:0000256" key="2">
    <source>
        <dbReference type="SAM" id="MobiDB-lite"/>
    </source>
</evidence>
<dbReference type="GO" id="GO:0036121">
    <property type="term" value="F:double-stranded DNA helicase activity"/>
    <property type="evidence" value="ECO:0007669"/>
    <property type="project" value="TreeGrafter"/>
</dbReference>
<sequence length="671" mass="75440">MRQDMLPASRRWKLGIPRWRPISQAVRWDRYATTPAAVDSATSAPVKFPLKIRLRQYQEECIQAVLDHIDQGHKRMGISLATGSGKTVIFTQLIGRIKPHTKEATQTLILAHRKELVEQAARHCINAYPTKSVEIEMASSLASGHADITVASIYSIISGDRMDKFDPDRFKLVLVDEAHHIVSPGYRKALEHFDLGQKMVSSPALVGVSATLSRFDGLKLGSAIDQIVYHKDYIDMIGEKWLSDVMFTTVHTKADISRVQRAPNGDFKPNELSKVVNTESVNKVTVLSWLTKAKGRKSTLAFCVDISHVHGLVNTFRKYGIDARFILGETKKSERSDTLDAFKRGEFPVLVNCGVFTEGTDIPNIDCVILARPTRSRNLLVQMIGRGMRLHPGKKNCHIIDMVASLNTGVITTPTLFGLDPLEVVVEATPQDMEEIRNRKLDEELENDSIKPEFPLSKKTDQSPVSNIVTFTDYDSIFDLLEDISAERHVRLLSPNSWINVGPDRYVLSSGKGDSYVKIELILDNETDTKMFLVTELATLIYGNSKSPLARPRTIAKCLTFEDAVHAADTFASKKYIPQLILRNQPWQNAPATEGQLKFLNKLRTSDNLLTPDMITKGKAGEMITKLRHGARGRWTKHQQRKEREMKAKIRAENERELKEREKVSVGPLKA</sequence>
<protein>
    <recommendedName>
        <fullName evidence="7">P-loop containing nucleoside triphosphate hydrolase protein</fullName>
    </recommendedName>
</protein>
<dbReference type="GO" id="GO:0000403">
    <property type="term" value="F:Y-form DNA binding"/>
    <property type="evidence" value="ECO:0007669"/>
    <property type="project" value="TreeGrafter"/>
</dbReference>
<feature type="compositionally biased region" description="Basic and acidic residues" evidence="2">
    <location>
        <begin position="652"/>
        <end position="664"/>
    </location>
</feature>
<evidence type="ECO:0000259" key="3">
    <source>
        <dbReference type="PROSITE" id="PS51192"/>
    </source>
</evidence>
<dbReference type="SMART" id="SM00490">
    <property type="entry name" value="HELICc"/>
    <property type="match status" value="1"/>
</dbReference>
<dbReference type="GO" id="GO:0016787">
    <property type="term" value="F:hydrolase activity"/>
    <property type="evidence" value="ECO:0007669"/>
    <property type="project" value="InterPro"/>
</dbReference>
<accession>A0A9N9L6N1</accession>
<dbReference type="PANTHER" id="PTHR47396">
    <property type="entry name" value="TYPE I RESTRICTION ENZYME ECOKI R PROTEIN"/>
    <property type="match status" value="1"/>
</dbReference>
<proteinExistence type="predicted"/>
<dbReference type="Pfam" id="PF04851">
    <property type="entry name" value="ResIII"/>
    <property type="match status" value="1"/>
</dbReference>
<dbReference type="GO" id="GO:0005759">
    <property type="term" value="C:mitochondrial matrix"/>
    <property type="evidence" value="ECO:0007669"/>
    <property type="project" value="TreeGrafter"/>
</dbReference>
<feature type="domain" description="Helicase C-terminal" evidence="4">
    <location>
        <begin position="285"/>
        <end position="437"/>
    </location>
</feature>
<dbReference type="AlphaFoldDB" id="A0A9N9L6N1"/>
<feature type="region of interest" description="Disordered" evidence="2">
    <location>
        <begin position="652"/>
        <end position="671"/>
    </location>
</feature>
<organism evidence="5 6">
    <name type="scientific">Hymenoscyphus fraxineus</name>
    <dbReference type="NCBI Taxonomy" id="746836"/>
    <lineage>
        <taxon>Eukaryota</taxon>
        <taxon>Fungi</taxon>
        <taxon>Dikarya</taxon>
        <taxon>Ascomycota</taxon>
        <taxon>Pezizomycotina</taxon>
        <taxon>Leotiomycetes</taxon>
        <taxon>Helotiales</taxon>
        <taxon>Helotiaceae</taxon>
        <taxon>Hymenoscyphus</taxon>
    </lineage>
</organism>
<dbReference type="EMBL" id="CAJVRL010000103">
    <property type="protein sequence ID" value="CAG8961136.1"/>
    <property type="molecule type" value="Genomic_DNA"/>
</dbReference>
<keyword evidence="6" id="KW-1185">Reference proteome</keyword>
<reference evidence="5" key="1">
    <citation type="submission" date="2021-07" db="EMBL/GenBank/DDBJ databases">
        <authorList>
            <person name="Durling M."/>
        </authorList>
    </citation>
    <scope>NUCLEOTIDE SEQUENCE</scope>
</reference>
<evidence type="ECO:0000313" key="6">
    <source>
        <dbReference type="Proteomes" id="UP000696280"/>
    </source>
</evidence>
<dbReference type="Pfam" id="PF00271">
    <property type="entry name" value="Helicase_C"/>
    <property type="match status" value="1"/>
</dbReference>
<dbReference type="GO" id="GO:0070125">
    <property type="term" value="P:mitochondrial translational elongation"/>
    <property type="evidence" value="ECO:0007669"/>
    <property type="project" value="TreeGrafter"/>
</dbReference>
<name>A0A9N9L6N1_9HELO</name>
<dbReference type="CDD" id="cd18799">
    <property type="entry name" value="SF2_C_EcoAI-like"/>
    <property type="match status" value="1"/>
</dbReference>
<keyword evidence="1" id="KW-0347">Helicase</keyword>
<dbReference type="GO" id="GO:0005524">
    <property type="term" value="F:ATP binding"/>
    <property type="evidence" value="ECO:0007669"/>
    <property type="project" value="InterPro"/>
</dbReference>
<dbReference type="InterPro" id="IPR001650">
    <property type="entry name" value="Helicase_C-like"/>
</dbReference>
<dbReference type="PANTHER" id="PTHR47396:SF1">
    <property type="entry name" value="ATP-DEPENDENT HELICASE IRC3-RELATED"/>
    <property type="match status" value="1"/>
</dbReference>
<dbReference type="PROSITE" id="PS51194">
    <property type="entry name" value="HELICASE_CTER"/>
    <property type="match status" value="1"/>
</dbReference>
<dbReference type="InterPro" id="IPR006935">
    <property type="entry name" value="Helicase/UvrB_N"/>
</dbReference>
<keyword evidence="1" id="KW-0378">Hydrolase</keyword>
<dbReference type="SUPFAM" id="SSF52540">
    <property type="entry name" value="P-loop containing nucleoside triphosphate hydrolases"/>
    <property type="match status" value="1"/>
</dbReference>
<evidence type="ECO:0000313" key="5">
    <source>
        <dbReference type="EMBL" id="CAG8961136.1"/>
    </source>
</evidence>
<dbReference type="PROSITE" id="PS51192">
    <property type="entry name" value="HELICASE_ATP_BIND_1"/>
    <property type="match status" value="1"/>
</dbReference>
<dbReference type="OrthoDB" id="16911at2759"/>